<proteinExistence type="predicted"/>
<sequence length="70" mass="7672">MNHLNTVACVQLRIGPSGTRHDLAVQLHGNAVALQAELLDQFFNPRGPGESFKAARLTIQNHCKRHTLSA</sequence>
<dbReference type="AlphaFoldDB" id="A0A916RJ88"/>
<reference evidence="1" key="1">
    <citation type="journal article" date="2014" name="Int. J. Syst. Evol. Microbiol.">
        <title>Complete genome sequence of Corynebacterium casei LMG S-19264T (=DSM 44701T), isolated from a smear-ripened cheese.</title>
        <authorList>
            <consortium name="US DOE Joint Genome Institute (JGI-PGF)"/>
            <person name="Walter F."/>
            <person name="Albersmeier A."/>
            <person name="Kalinowski J."/>
            <person name="Ruckert C."/>
        </authorList>
    </citation>
    <scope>NUCLEOTIDE SEQUENCE</scope>
    <source>
        <strain evidence="1">CGMCC 1.15447</strain>
    </source>
</reference>
<name>A0A916RJ88_9BACT</name>
<dbReference type="EMBL" id="BMJB01000001">
    <property type="protein sequence ID" value="GGA58486.1"/>
    <property type="molecule type" value="Genomic_DNA"/>
</dbReference>
<evidence type="ECO:0000313" key="1">
    <source>
        <dbReference type="EMBL" id="GGA58486.1"/>
    </source>
</evidence>
<keyword evidence="2" id="KW-1185">Reference proteome</keyword>
<gene>
    <name evidence="1" type="ORF">GCM10011507_07310</name>
</gene>
<dbReference type="Proteomes" id="UP000648801">
    <property type="component" value="Unassembled WGS sequence"/>
</dbReference>
<reference evidence="1" key="2">
    <citation type="submission" date="2020-09" db="EMBL/GenBank/DDBJ databases">
        <authorList>
            <person name="Sun Q."/>
            <person name="Zhou Y."/>
        </authorList>
    </citation>
    <scope>NUCLEOTIDE SEQUENCE</scope>
    <source>
        <strain evidence="1">CGMCC 1.15447</strain>
    </source>
</reference>
<organism evidence="1 2">
    <name type="scientific">Edaphobacter acidisoli</name>
    <dbReference type="NCBI Taxonomy" id="2040573"/>
    <lineage>
        <taxon>Bacteria</taxon>
        <taxon>Pseudomonadati</taxon>
        <taxon>Acidobacteriota</taxon>
        <taxon>Terriglobia</taxon>
        <taxon>Terriglobales</taxon>
        <taxon>Acidobacteriaceae</taxon>
        <taxon>Edaphobacter</taxon>
    </lineage>
</organism>
<accession>A0A916RJ88</accession>
<evidence type="ECO:0000313" key="2">
    <source>
        <dbReference type="Proteomes" id="UP000648801"/>
    </source>
</evidence>
<protein>
    <submittedName>
        <fullName evidence="1">Uncharacterized protein</fullName>
    </submittedName>
</protein>
<comment type="caution">
    <text evidence="1">The sequence shown here is derived from an EMBL/GenBank/DDBJ whole genome shotgun (WGS) entry which is preliminary data.</text>
</comment>